<dbReference type="AlphaFoldDB" id="A0A838XPK3"/>
<evidence type="ECO:0000313" key="2">
    <source>
        <dbReference type="EMBL" id="MBA4612142.1"/>
    </source>
</evidence>
<dbReference type="EMBL" id="JACEON010000009">
    <property type="protein sequence ID" value="MBA4612142.1"/>
    <property type="molecule type" value="Genomic_DNA"/>
</dbReference>
<dbReference type="InterPro" id="IPR019088">
    <property type="entry name" value="CHP02186-rel_TM"/>
</dbReference>
<sequence length="270" mass="29510">MRCVRSLLRRPAGEALAGALALALALTLLPASGKAEDLVVDLSDDTINIESNFTGANIVVFGQIVRDAATVGRPEPYDLAVIVSGPETRVTTRRKGRFAGIWVNRDAETFLEVPSFLVTHTSRRANEIAPRPVLEQHRIGLFNLNLPITGDSGVPMSDRDNFRRAFLRLRVESGLYAERSGVIEFLSDTLFRTTVPLPANVPVGEYTVTTYLLRGGALLASNEQSLVVAKTGFEQLTYRLAYNYAAVYGLLAIALAVFTGWLAGVIFRRD</sequence>
<evidence type="ECO:0000256" key="1">
    <source>
        <dbReference type="SAM" id="Phobius"/>
    </source>
</evidence>
<evidence type="ECO:0000313" key="3">
    <source>
        <dbReference type="Proteomes" id="UP000559404"/>
    </source>
</evidence>
<proteinExistence type="predicted"/>
<dbReference type="Pfam" id="PF09608">
    <property type="entry name" value="Alph_Pro_TM"/>
    <property type="match status" value="1"/>
</dbReference>
<keyword evidence="1" id="KW-1133">Transmembrane helix</keyword>
<accession>A0A838XPK3</accession>
<feature type="transmembrane region" description="Helical" evidence="1">
    <location>
        <begin position="245"/>
        <end position="267"/>
    </location>
</feature>
<name>A0A838XPK3_9HYPH</name>
<reference evidence="2 3" key="2">
    <citation type="submission" date="2020-08" db="EMBL/GenBank/DDBJ databases">
        <title>Stappia taiwanensis sp. nov., isolated from a coastal thermal spring.</title>
        <authorList>
            <person name="Kampfer P."/>
        </authorList>
    </citation>
    <scope>NUCLEOTIDE SEQUENCE [LARGE SCALE GENOMIC DNA]</scope>
    <source>
        <strain evidence="2 3">DSM 23284</strain>
    </source>
</reference>
<organism evidence="2 3">
    <name type="scientific">Stappia taiwanensis</name>
    <dbReference type="NCBI Taxonomy" id="992267"/>
    <lineage>
        <taxon>Bacteria</taxon>
        <taxon>Pseudomonadati</taxon>
        <taxon>Pseudomonadota</taxon>
        <taxon>Alphaproteobacteria</taxon>
        <taxon>Hyphomicrobiales</taxon>
        <taxon>Stappiaceae</taxon>
        <taxon>Stappia</taxon>
    </lineage>
</organism>
<keyword evidence="1" id="KW-0812">Transmembrane</keyword>
<reference evidence="2 3" key="1">
    <citation type="submission" date="2020-07" db="EMBL/GenBank/DDBJ databases">
        <authorList>
            <person name="Li M."/>
        </authorList>
    </citation>
    <scope>NUCLEOTIDE SEQUENCE [LARGE SCALE GENOMIC DNA]</scope>
    <source>
        <strain evidence="2 3">DSM 23284</strain>
    </source>
</reference>
<dbReference type="Proteomes" id="UP000559404">
    <property type="component" value="Unassembled WGS sequence"/>
</dbReference>
<comment type="caution">
    <text evidence="2">The sequence shown here is derived from an EMBL/GenBank/DDBJ whole genome shotgun (WGS) entry which is preliminary data.</text>
</comment>
<keyword evidence="3" id="KW-1185">Reference proteome</keyword>
<protein>
    <submittedName>
        <fullName evidence="2">TIGR02186 family protein</fullName>
    </submittedName>
</protein>
<gene>
    <name evidence="2" type="ORF">H1W37_10790</name>
</gene>
<keyword evidence="1" id="KW-0472">Membrane</keyword>